<protein>
    <submittedName>
        <fullName evidence="7">Sodium:calcium symporter</fullName>
    </submittedName>
</protein>
<dbReference type="InterPro" id="IPR000175">
    <property type="entry name" value="Na/ntran_symport"/>
</dbReference>
<dbReference type="EMBL" id="DSVQ01000011">
    <property type="protein sequence ID" value="HGT38653.1"/>
    <property type="molecule type" value="Genomic_DNA"/>
</dbReference>
<keyword evidence="2" id="KW-0813">Transport</keyword>
<dbReference type="NCBIfam" id="NF037979">
    <property type="entry name" value="Na_transp"/>
    <property type="match status" value="1"/>
</dbReference>
<dbReference type="PRINTS" id="PR00176">
    <property type="entry name" value="NANEUSMPORT"/>
</dbReference>
<feature type="transmembrane region" description="Helical" evidence="6">
    <location>
        <begin position="442"/>
        <end position="464"/>
    </location>
</feature>
<dbReference type="PROSITE" id="PS50267">
    <property type="entry name" value="NA_NEUROTRAN_SYMP_3"/>
    <property type="match status" value="1"/>
</dbReference>
<feature type="transmembrane region" description="Helical" evidence="6">
    <location>
        <begin position="400"/>
        <end position="422"/>
    </location>
</feature>
<keyword evidence="4 6" id="KW-1133">Transmembrane helix</keyword>
<evidence type="ECO:0000256" key="6">
    <source>
        <dbReference type="SAM" id="Phobius"/>
    </source>
</evidence>
<keyword evidence="3 6" id="KW-0812">Transmembrane</keyword>
<comment type="subcellular location">
    <subcellularLocation>
        <location evidence="1">Membrane</location>
        <topology evidence="1">Multi-pass membrane protein</topology>
    </subcellularLocation>
</comment>
<feature type="transmembrane region" description="Helical" evidence="6">
    <location>
        <begin position="93"/>
        <end position="112"/>
    </location>
</feature>
<dbReference type="AlphaFoldDB" id="A0A7C4LJY0"/>
<keyword evidence="5 6" id="KW-0472">Membrane</keyword>
<organism evidence="7">
    <name type="scientific">Schlesneria paludicola</name>
    <dbReference type="NCBI Taxonomy" id="360056"/>
    <lineage>
        <taxon>Bacteria</taxon>
        <taxon>Pseudomonadati</taxon>
        <taxon>Planctomycetota</taxon>
        <taxon>Planctomycetia</taxon>
        <taxon>Planctomycetales</taxon>
        <taxon>Planctomycetaceae</taxon>
        <taxon>Schlesneria</taxon>
    </lineage>
</organism>
<feature type="transmembrane region" description="Helical" evidence="6">
    <location>
        <begin position="183"/>
        <end position="205"/>
    </location>
</feature>
<evidence type="ECO:0000256" key="4">
    <source>
        <dbReference type="ARBA" id="ARBA00022989"/>
    </source>
</evidence>
<evidence type="ECO:0000256" key="2">
    <source>
        <dbReference type="ARBA" id="ARBA00022448"/>
    </source>
</evidence>
<dbReference type="PANTHER" id="PTHR42948:SF1">
    <property type="entry name" value="TRANSPORTER"/>
    <property type="match status" value="1"/>
</dbReference>
<reference evidence="7" key="1">
    <citation type="journal article" date="2020" name="mSystems">
        <title>Genome- and Community-Level Interaction Insights into Carbon Utilization and Element Cycling Functions of Hydrothermarchaeota in Hydrothermal Sediment.</title>
        <authorList>
            <person name="Zhou Z."/>
            <person name="Liu Y."/>
            <person name="Xu W."/>
            <person name="Pan J."/>
            <person name="Luo Z.H."/>
            <person name="Li M."/>
        </authorList>
    </citation>
    <scope>NUCLEOTIDE SEQUENCE [LARGE SCALE GENOMIC DNA]</scope>
    <source>
        <strain evidence="7">SpSt-508</strain>
    </source>
</reference>
<feature type="transmembrane region" description="Helical" evidence="6">
    <location>
        <begin position="326"/>
        <end position="351"/>
    </location>
</feature>
<feature type="transmembrane region" description="Helical" evidence="6">
    <location>
        <begin position="151"/>
        <end position="171"/>
    </location>
</feature>
<dbReference type="PANTHER" id="PTHR42948">
    <property type="entry name" value="TRANSPORTER"/>
    <property type="match status" value="1"/>
</dbReference>
<dbReference type="InterPro" id="IPR037272">
    <property type="entry name" value="SNS_sf"/>
</dbReference>
<dbReference type="Pfam" id="PF00209">
    <property type="entry name" value="SNF"/>
    <property type="match status" value="2"/>
</dbReference>
<dbReference type="SUPFAM" id="SSF161070">
    <property type="entry name" value="SNF-like"/>
    <property type="match status" value="1"/>
</dbReference>
<evidence type="ECO:0000256" key="5">
    <source>
        <dbReference type="ARBA" id="ARBA00023136"/>
    </source>
</evidence>
<name>A0A7C4LJY0_9PLAN</name>
<comment type="caution">
    <text evidence="7">The sequence shown here is derived from an EMBL/GenBank/DDBJ whole genome shotgun (WGS) entry which is preliminary data.</text>
</comment>
<gene>
    <name evidence="7" type="ORF">ENS64_05240</name>
</gene>
<proteinExistence type="predicted"/>
<feature type="transmembrane region" description="Helical" evidence="6">
    <location>
        <begin position="283"/>
        <end position="306"/>
    </location>
</feature>
<feature type="transmembrane region" description="Helical" evidence="6">
    <location>
        <begin position="42"/>
        <end position="62"/>
    </location>
</feature>
<feature type="transmembrane region" description="Helical" evidence="6">
    <location>
        <begin position="372"/>
        <end position="388"/>
    </location>
</feature>
<accession>A0A7C4LJY0</accession>
<evidence type="ECO:0000313" key="7">
    <source>
        <dbReference type="EMBL" id="HGT38653.1"/>
    </source>
</evidence>
<feature type="transmembrane region" description="Helical" evidence="6">
    <location>
        <begin position="528"/>
        <end position="545"/>
    </location>
</feature>
<sequence>MKAISKERWASRMGLVLAMAGNAVGLGNFLRFPAQAVQNGGGAFLIPYFVSLLVLGLPLVWIEWTIGRYGGRFGHHTTPGCFDAMGKSPFWKYLGVFGLWSCLIIAAYYLYIESWCLGYAGYSLINGFADADSQKVEAFYNSLIGQQEHSILAASWHGMVLFGLCVVLNIYILSRGLARGIELVSKIGMPLLILFATVLAVRGLMIDPATDPHAVASPFEGLNFVWEPKFDSLTNPSVWLAAAGQIFFTISIGMGSMQCYASYLREDDDLTLNGTTAAWTNEFCEVVLGGTILIPIAVAYLGLATVQQKSGFGLGFLVFPTLFNHWGAFAPLAGFLWFGLLFFAAITSSLAMGQPIMAFLQDEFGLNRRQSALAFGGMLLPLALPVALLHSKSYFDEFDFWAGTFSLVVMAACEAILFSWVFGVRRGWEEMMRGAELRVPRIFYPIMQYVTPLFLLVILAASIFKPAAGWEVYLNGGRDGQPPPAWEWAPDGMIGKLLHKDLKLGANATPEEIRFNEQLKFMRTSDRVVMIGVFLAFSALVSTAWRRRSNGVKGIP</sequence>
<evidence type="ECO:0000256" key="3">
    <source>
        <dbReference type="ARBA" id="ARBA00022692"/>
    </source>
</evidence>
<feature type="transmembrane region" description="Helical" evidence="6">
    <location>
        <begin position="238"/>
        <end position="263"/>
    </location>
</feature>
<dbReference type="GO" id="GO:0016020">
    <property type="term" value="C:membrane"/>
    <property type="evidence" value="ECO:0007669"/>
    <property type="project" value="UniProtKB-SubCell"/>
</dbReference>
<evidence type="ECO:0000256" key="1">
    <source>
        <dbReference type="ARBA" id="ARBA00004141"/>
    </source>
</evidence>
<feature type="transmembrane region" description="Helical" evidence="6">
    <location>
        <begin position="12"/>
        <end position="30"/>
    </location>
</feature>